<evidence type="ECO:0000313" key="5">
    <source>
        <dbReference type="Proteomes" id="UP000244450"/>
    </source>
</evidence>
<reference evidence="4 5" key="1">
    <citation type="submission" date="2018-04" db="EMBL/GenBank/DDBJ databases">
        <title>Chitinophaga fuyangensis sp. nov., isolated from soil in a chemical factory.</title>
        <authorList>
            <person name="Chen K."/>
        </authorList>
    </citation>
    <scope>NUCLEOTIDE SEQUENCE [LARGE SCALE GENOMIC DNA]</scope>
    <source>
        <strain evidence="4 5">LY-1</strain>
    </source>
</reference>
<dbReference type="InterPro" id="IPR005181">
    <property type="entry name" value="SASA"/>
</dbReference>
<dbReference type="Pfam" id="PF03629">
    <property type="entry name" value="SASA"/>
    <property type="match status" value="2"/>
</dbReference>
<evidence type="ECO:0000256" key="2">
    <source>
        <dbReference type="SAM" id="SignalP"/>
    </source>
</evidence>
<dbReference type="GO" id="GO:0005975">
    <property type="term" value="P:carbohydrate metabolic process"/>
    <property type="evidence" value="ECO:0007669"/>
    <property type="project" value="TreeGrafter"/>
</dbReference>
<name>A0A2T7BGJ3_9BACT</name>
<dbReference type="OrthoDB" id="9816001at2"/>
<dbReference type="GO" id="GO:0001681">
    <property type="term" value="F:sialate O-acetylesterase activity"/>
    <property type="evidence" value="ECO:0007669"/>
    <property type="project" value="InterPro"/>
</dbReference>
<feature type="signal peptide" evidence="2">
    <location>
        <begin position="1"/>
        <end position="19"/>
    </location>
</feature>
<dbReference type="Proteomes" id="UP000244450">
    <property type="component" value="Unassembled WGS sequence"/>
</dbReference>
<dbReference type="InterPro" id="IPR039329">
    <property type="entry name" value="SIAE"/>
</dbReference>
<dbReference type="PANTHER" id="PTHR22901:SF0">
    <property type="entry name" value="SIALATE O-ACETYLESTERASE"/>
    <property type="match status" value="1"/>
</dbReference>
<keyword evidence="5" id="KW-1185">Reference proteome</keyword>
<organism evidence="4 5">
    <name type="scientific">Chitinophaga parva</name>
    <dbReference type="NCBI Taxonomy" id="2169414"/>
    <lineage>
        <taxon>Bacteria</taxon>
        <taxon>Pseudomonadati</taxon>
        <taxon>Bacteroidota</taxon>
        <taxon>Chitinophagia</taxon>
        <taxon>Chitinophagales</taxon>
        <taxon>Chitinophagaceae</taxon>
        <taxon>Chitinophaga</taxon>
    </lineage>
</organism>
<gene>
    <name evidence="4" type="ORF">DCC81_14040</name>
</gene>
<dbReference type="SUPFAM" id="SSF49785">
    <property type="entry name" value="Galactose-binding domain-like"/>
    <property type="match status" value="1"/>
</dbReference>
<evidence type="ECO:0000313" key="4">
    <source>
        <dbReference type="EMBL" id="PUZ25409.1"/>
    </source>
</evidence>
<accession>A0A2T7BGJ3</accession>
<feature type="domain" description="Sialate O-acetylesterase" evidence="3">
    <location>
        <begin position="99"/>
        <end position="201"/>
    </location>
</feature>
<dbReference type="Gene3D" id="3.40.50.1110">
    <property type="entry name" value="SGNH hydrolase"/>
    <property type="match status" value="2"/>
</dbReference>
<comment type="caution">
    <text evidence="4">The sequence shown here is derived from an EMBL/GenBank/DDBJ whole genome shotgun (WGS) entry which is preliminary data.</text>
</comment>
<evidence type="ECO:0000259" key="3">
    <source>
        <dbReference type="Pfam" id="PF03629"/>
    </source>
</evidence>
<dbReference type="EMBL" id="QCYK01000002">
    <property type="protein sequence ID" value="PUZ25409.1"/>
    <property type="molecule type" value="Genomic_DNA"/>
</dbReference>
<evidence type="ECO:0000256" key="1">
    <source>
        <dbReference type="ARBA" id="ARBA00022801"/>
    </source>
</evidence>
<keyword evidence="1" id="KW-0378">Hydrolase</keyword>
<dbReference type="InterPro" id="IPR008979">
    <property type="entry name" value="Galactose-bd-like_sf"/>
</dbReference>
<dbReference type="SUPFAM" id="SSF52266">
    <property type="entry name" value="SGNH hydrolase"/>
    <property type="match status" value="1"/>
</dbReference>
<dbReference type="GO" id="GO:0004553">
    <property type="term" value="F:hydrolase activity, hydrolyzing O-glycosyl compounds"/>
    <property type="evidence" value="ECO:0007669"/>
    <property type="project" value="UniProtKB-ARBA"/>
</dbReference>
<keyword evidence="2" id="KW-0732">Signal</keyword>
<protein>
    <submittedName>
        <fullName evidence="4">Sialate O-acetylesterase</fullName>
    </submittedName>
</protein>
<feature type="chain" id="PRO_5015395475" evidence="2">
    <location>
        <begin position="20"/>
        <end position="651"/>
    </location>
</feature>
<dbReference type="InterPro" id="IPR036514">
    <property type="entry name" value="SGNH_hydro_sf"/>
</dbReference>
<sequence>MKKISLMLAILIAGVETFAAVKLPQVFTDNMVLQRDAPIPIWGWASPREKIAVRFHDQVKATRADAGGKWRITLDPEKAGGPYELTVQDRKLTNVLVGEVWICSGQSNMEFALRNAMNAPAEVANANYPEIRELTVAKRVSFTPRDDIESNGWQVCSPATAGSFSAVAYFFARKLQQELKVPIGLIHTSWGGTNIETWTSREALTTLDDFKDLESSKPGNIAGENNARLQALRDLLLQFEHGNITANDVPQWKRAAYDDRHWATLKAPAAWETQGLPGFDGVVWYRKTITLTAEQVGKPARLDAGIVDDGDSTFINGLPVGSMLGAYATPRKYNIPAGVLKAGENVIAIKVTDTGGAGGIIGEDNDLQLLIEGLSPITLVGDWKARVDTNYLMVPSRGPNAYPSLLFNAMLNPLIPYAIRGAIWYQGEANCDRAYQYRTTFPLMIKDWRQRWQEGDFPFYFVQLSSFNPGGRTLLTGSAWAELREAQYMTLALPNTGMAVTTDIGNPSDVHPANKQDVGLRLAMNALHTTYKLPVAPCGPLYKDMEVKGSDIVLHFTETAGGLQVRNRYGYLQGFQVAGADQQFHWAQARIENNNVVVHCDAVQTPLAVRYGWTDDAMDANLYNSEGLPASPFRTDNWKGLTEEKKYLVIK</sequence>
<dbReference type="AlphaFoldDB" id="A0A2T7BGJ3"/>
<proteinExistence type="predicted"/>
<dbReference type="PANTHER" id="PTHR22901">
    <property type="entry name" value="SIALATE O-ACETYLESTERASE"/>
    <property type="match status" value="1"/>
</dbReference>
<dbReference type="RefSeq" id="WP_108687247.1">
    <property type="nucleotide sequence ID" value="NZ_QCYK01000002.1"/>
</dbReference>
<feature type="domain" description="Sialate O-acetylesterase" evidence="3">
    <location>
        <begin position="418"/>
        <end position="523"/>
    </location>
</feature>